<dbReference type="Proteomes" id="UP001271792">
    <property type="component" value="Unassembled WGS sequence"/>
</dbReference>
<feature type="transmembrane region" description="Helical" evidence="1">
    <location>
        <begin position="15"/>
        <end position="34"/>
    </location>
</feature>
<organism evidence="2 3">
    <name type="scientific">Lentzea kristufekii</name>
    <dbReference type="NCBI Taxonomy" id="3095430"/>
    <lineage>
        <taxon>Bacteria</taxon>
        <taxon>Bacillati</taxon>
        <taxon>Actinomycetota</taxon>
        <taxon>Actinomycetes</taxon>
        <taxon>Pseudonocardiales</taxon>
        <taxon>Pseudonocardiaceae</taxon>
        <taxon>Lentzea</taxon>
    </lineage>
</organism>
<evidence type="ECO:0000256" key="1">
    <source>
        <dbReference type="SAM" id="Phobius"/>
    </source>
</evidence>
<accession>A0ABU4TU19</accession>
<dbReference type="RefSeq" id="WP_319985596.1">
    <property type="nucleotide sequence ID" value="NZ_JAXAVV010000009.1"/>
</dbReference>
<gene>
    <name evidence="2" type="ORF">SK571_19980</name>
</gene>
<keyword evidence="1" id="KW-0472">Membrane</keyword>
<proteinExistence type="predicted"/>
<sequence length="103" mass="11625">MATDADARSIVLRRYWQHLVELALLVVVTLHTVLRAIADLQRAGVVSVTHTCTTCRFFGRDEYPEPDAPHHCHLLRIPLPLAALRTDCPEHEPAITPARRKRG</sequence>
<evidence type="ECO:0000313" key="3">
    <source>
        <dbReference type="Proteomes" id="UP001271792"/>
    </source>
</evidence>
<dbReference type="EMBL" id="JAXAVV010000009">
    <property type="protein sequence ID" value="MDX8051675.1"/>
    <property type="molecule type" value="Genomic_DNA"/>
</dbReference>
<protein>
    <submittedName>
        <fullName evidence="2">Uncharacterized protein</fullName>
    </submittedName>
</protein>
<keyword evidence="1" id="KW-1133">Transmembrane helix</keyword>
<evidence type="ECO:0000313" key="2">
    <source>
        <dbReference type="EMBL" id="MDX8051675.1"/>
    </source>
</evidence>
<keyword evidence="1" id="KW-0812">Transmembrane</keyword>
<comment type="caution">
    <text evidence="2">The sequence shown here is derived from an EMBL/GenBank/DDBJ whole genome shotgun (WGS) entry which is preliminary data.</text>
</comment>
<keyword evidence="3" id="KW-1185">Reference proteome</keyword>
<reference evidence="2 3" key="1">
    <citation type="submission" date="2023-11" db="EMBL/GenBank/DDBJ databases">
        <title>Lentzea sokolovensis, sp. nov., Lentzea kristufkii, sp. nov., and Lentzea miocenensis, sp. nov., rare actinobacteria from Sokolov Coal Basin, Miocene lacustrine sediment, Czech Republic.</title>
        <authorList>
            <person name="Lara A."/>
            <person name="Kotroba L."/>
            <person name="Nouioui I."/>
            <person name="Neumann-Schaal M."/>
            <person name="Mast Y."/>
            <person name="Chronakova A."/>
        </authorList>
    </citation>
    <scope>NUCLEOTIDE SEQUENCE [LARGE SCALE GENOMIC DNA]</scope>
    <source>
        <strain evidence="2 3">BCCO 10_0798</strain>
    </source>
</reference>
<name>A0ABU4TU19_9PSEU</name>